<evidence type="ECO:0000256" key="1">
    <source>
        <dbReference type="ARBA" id="ARBA00004123"/>
    </source>
</evidence>
<dbReference type="InterPro" id="IPR050888">
    <property type="entry name" value="ZnF_C2H2-type_TF"/>
</dbReference>
<evidence type="ECO:0000256" key="3">
    <source>
        <dbReference type="ARBA" id="ARBA00022737"/>
    </source>
</evidence>
<dbReference type="InterPro" id="IPR013087">
    <property type="entry name" value="Znf_C2H2_type"/>
</dbReference>
<dbReference type="AlphaFoldDB" id="A0A8H7UYE6"/>
<evidence type="ECO:0000256" key="6">
    <source>
        <dbReference type="ARBA" id="ARBA00023242"/>
    </source>
</evidence>
<protein>
    <recommendedName>
        <fullName evidence="8">C2H2-type domain-containing protein</fullName>
    </recommendedName>
</protein>
<proteinExistence type="predicted"/>
<evidence type="ECO:0000313" key="9">
    <source>
        <dbReference type="EMBL" id="KAG2196673.1"/>
    </source>
</evidence>
<comment type="subcellular location">
    <subcellularLocation>
        <location evidence="1">Nucleus</location>
    </subcellularLocation>
</comment>
<dbReference type="OrthoDB" id="2288416at2759"/>
<keyword evidence="6" id="KW-0539">Nucleus</keyword>
<dbReference type="EMBL" id="JAEPRC010000464">
    <property type="protein sequence ID" value="KAG2196673.1"/>
    <property type="molecule type" value="Genomic_DNA"/>
</dbReference>
<dbReference type="GO" id="GO:0008270">
    <property type="term" value="F:zinc ion binding"/>
    <property type="evidence" value="ECO:0007669"/>
    <property type="project" value="UniProtKB-KW"/>
</dbReference>
<evidence type="ECO:0000259" key="8">
    <source>
        <dbReference type="PROSITE" id="PS50157"/>
    </source>
</evidence>
<sequence length="443" mass="51880">MKLRNEIQRVAVSIKKECPSIELTHVKLNDDDKFGHKSALGDCNQRLLIDGKLDLKKEDSNVSNLTKDVKIEQTQIESPSRLNKNSLYDAYGDYCSKSLIIEIKQEDPAKSEILLHQISVDKATDWSKQDYIYQCRICKEKESKFILLVEHSELVHNIKYKGRAIKNIGLEPDIHDLNFYCQACETTYQSSNLFRSHLRMVHKMLLNSMHRESVLIGTNSDPDDPSLHCISCNYTFSSRNGYRDHLGHKHKVKQMPINRKDFKIKNPDVLPEWDSTENYCRSCEYTYNSKTLYHRHCKDMHLMKPSIERPDWNDPNFYCKICKSTHSSQGTYRKHCRYYHPKYPNPTIINPDVLPDESDPNNYCKLCEKKYTGRCSYRRHLRFTHKMLGSPNFYKKPKDISPDINDRNNYCCSCDKTLSSKNAYKMHLLFIHSIGQPTKKEGN</sequence>
<dbReference type="SMART" id="SM00355">
    <property type="entry name" value="ZnF_C2H2"/>
    <property type="match status" value="7"/>
</dbReference>
<evidence type="ECO:0000256" key="7">
    <source>
        <dbReference type="PROSITE-ProRule" id="PRU00042"/>
    </source>
</evidence>
<keyword evidence="3" id="KW-0677">Repeat</keyword>
<evidence type="ECO:0000313" key="10">
    <source>
        <dbReference type="Proteomes" id="UP000650833"/>
    </source>
</evidence>
<feature type="domain" description="C2H2-type" evidence="8">
    <location>
        <begin position="179"/>
        <end position="202"/>
    </location>
</feature>
<keyword evidence="10" id="KW-1185">Reference proteome</keyword>
<evidence type="ECO:0000256" key="4">
    <source>
        <dbReference type="ARBA" id="ARBA00022771"/>
    </source>
</evidence>
<dbReference type="PANTHER" id="PTHR24406">
    <property type="entry name" value="TRANSCRIPTIONAL REPRESSOR CTCFL-RELATED"/>
    <property type="match status" value="1"/>
</dbReference>
<keyword evidence="4 7" id="KW-0863">Zinc-finger</keyword>
<accession>A0A8H7UYE6</accession>
<dbReference type="PROSITE" id="PS00028">
    <property type="entry name" value="ZINC_FINGER_C2H2_1"/>
    <property type="match status" value="5"/>
</dbReference>
<dbReference type="GO" id="GO:0005634">
    <property type="term" value="C:nucleus"/>
    <property type="evidence" value="ECO:0007669"/>
    <property type="project" value="UniProtKB-SubCell"/>
</dbReference>
<dbReference type="PROSITE" id="PS50157">
    <property type="entry name" value="ZINC_FINGER_C2H2_2"/>
    <property type="match status" value="1"/>
</dbReference>
<organism evidence="9 10">
    <name type="scientific">Mucor plumbeus</name>
    <dbReference type="NCBI Taxonomy" id="97098"/>
    <lineage>
        <taxon>Eukaryota</taxon>
        <taxon>Fungi</taxon>
        <taxon>Fungi incertae sedis</taxon>
        <taxon>Mucoromycota</taxon>
        <taxon>Mucoromycotina</taxon>
        <taxon>Mucoromycetes</taxon>
        <taxon>Mucorales</taxon>
        <taxon>Mucorineae</taxon>
        <taxon>Mucoraceae</taxon>
        <taxon>Mucor</taxon>
    </lineage>
</organism>
<keyword evidence="2" id="KW-0479">Metal-binding</keyword>
<comment type="caution">
    <text evidence="9">The sequence shown here is derived from an EMBL/GenBank/DDBJ whole genome shotgun (WGS) entry which is preliminary data.</text>
</comment>
<keyword evidence="5" id="KW-0862">Zinc</keyword>
<reference evidence="9" key="1">
    <citation type="submission" date="2020-12" db="EMBL/GenBank/DDBJ databases">
        <title>Metabolic potential, ecology and presence of endohyphal bacteria is reflected in genomic diversity of Mucoromycotina.</title>
        <authorList>
            <person name="Muszewska A."/>
            <person name="Okrasinska A."/>
            <person name="Steczkiewicz K."/>
            <person name="Drgas O."/>
            <person name="Orlowska M."/>
            <person name="Perlinska-Lenart U."/>
            <person name="Aleksandrzak-Piekarczyk T."/>
            <person name="Szatraj K."/>
            <person name="Zielenkiewicz U."/>
            <person name="Pilsyk S."/>
            <person name="Malc E."/>
            <person name="Mieczkowski P."/>
            <person name="Kruszewska J.S."/>
            <person name="Biernat P."/>
            <person name="Pawlowska J."/>
        </authorList>
    </citation>
    <scope>NUCLEOTIDE SEQUENCE</scope>
    <source>
        <strain evidence="9">CBS 226.32</strain>
    </source>
</reference>
<gene>
    <name evidence="9" type="ORF">INT46_002633</name>
</gene>
<dbReference type="Proteomes" id="UP000650833">
    <property type="component" value="Unassembled WGS sequence"/>
</dbReference>
<evidence type="ECO:0000256" key="5">
    <source>
        <dbReference type="ARBA" id="ARBA00022833"/>
    </source>
</evidence>
<dbReference type="Pfam" id="PF12874">
    <property type="entry name" value="zf-met"/>
    <property type="match status" value="4"/>
</dbReference>
<name>A0A8H7UYE6_9FUNG</name>
<evidence type="ECO:0000256" key="2">
    <source>
        <dbReference type="ARBA" id="ARBA00022723"/>
    </source>
</evidence>
<dbReference type="Gene3D" id="3.30.160.60">
    <property type="entry name" value="Classic Zinc Finger"/>
    <property type="match status" value="2"/>
</dbReference>